<evidence type="ECO:0000313" key="3">
    <source>
        <dbReference type="Proteomes" id="UP000515733"/>
    </source>
</evidence>
<accession>A0A6S6XTC5</accession>
<dbReference type="EMBL" id="LR778301">
    <property type="protein sequence ID" value="CAB1368005.1"/>
    <property type="molecule type" value="Genomic_DNA"/>
</dbReference>
<feature type="region of interest" description="Disordered" evidence="1">
    <location>
        <begin position="48"/>
        <end position="81"/>
    </location>
</feature>
<keyword evidence="3" id="KW-1185">Reference proteome</keyword>
<dbReference type="KEGG" id="doe:DENOEST_0840"/>
<organism evidence="2 3">
    <name type="scientific">Denitratisoma oestradiolicum</name>
    <dbReference type="NCBI Taxonomy" id="311182"/>
    <lineage>
        <taxon>Bacteria</taxon>
        <taxon>Pseudomonadati</taxon>
        <taxon>Pseudomonadota</taxon>
        <taxon>Betaproteobacteria</taxon>
        <taxon>Nitrosomonadales</taxon>
        <taxon>Sterolibacteriaceae</taxon>
        <taxon>Denitratisoma</taxon>
    </lineage>
</organism>
<dbReference type="AlphaFoldDB" id="A0A6S6XTC5"/>
<name>A0A6S6XTC5_9PROT</name>
<sequence length="81" mass="8581">MKYADIGMATHDANALSPAMVMNSIYTLEALDYGSVAIEVLGADRATSKCSLPGTSKKSRPLGRANSAGQQKFSREEIDTA</sequence>
<proteinExistence type="predicted"/>
<reference evidence="2 3" key="1">
    <citation type="submission" date="2020-03" db="EMBL/GenBank/DDBJ databases">
        <authorList>
            <consortium name="Genoscope - CEA"/>
            <person name="William W."/>
        </authorList>
    </citation>
    <scope>NUCLEOTIDE SEQUENCE [LARGE SCALE GENOMIC DNA]</scope>
    <source>
        <strain evidence="3">DSM 16959</strain>
    </source>
</reference>
<protein>
    <submittedName>
        <fullName evidence="2">Uncharacterized protein</fullName>
    </submittedName>
</protein>
<evidence type="ECO:0000313" key="2">
    <source>
        <dbReference type="EMBL" id="CAB1368005.1"/>
    </source>
</evidence>
<evidence type="ECO:0000256" key="1">
    <source>
        <dbReference type="SAM" id="MobiDB-lite"/>
    </source>
</evidence>
<dbReference type="Proteomes" id="UP000515733">
    <property type="component" value="Chromosome"/>
</dbReference>
<gene>
    <name evidence="2" type="ORF">DENOEST_0840</name>
</gene>